<feature type="domain" description="AAA+ ATPase" evidence="4">
    <location>
        <begin position="247"/>
        <end position="374"/>
    </location>
</feature>
<dbReference type="InterPro" id="IPR050221">
    <property type="entry name" value="26S_Proteasome_ATPase"/>
</dbReference>
<dbReference type="InterPro" id="IPR027417">
    <property type="entry name" value="P-loop_NTPase"/>
</dbReference>
<gene>
    <name evidence="5" type="ORF">CLV37_11043</name>
</gene>
<dbReference type="Pfam" id="PF00004">
    <property type="entry name" value="AAA"/>
    <property type="match status" value="1"/>
</dbReference>
<evidence type="ECO:0000259" key="4">
    <source>
        <dbReference type="SMART" id="SM00382"/>
    </source>
</evidence>
<dbReference type="OrthoDB" id="9809379at2"/>
<dbReference type="PANTHER" id="PTHR23073">
    <property type="entry name" value="26S PROTEASOME REGULATORY SUBUNIT"/>
    <property type="match status" value="1"/>
</dbReference>
<comment type="similarity">
    <text evidence="1">Belongs to the AAA ATPase family.</text>
</comment>
<keyword evidence="2" id="KW-0547">Nucleotide-binding</keyword>
<comment type="caution">
    <text evidence="5">The sequence shown here is derived from an EMBL/GenBank/DDBJ whole genome shotgun (WGS) entry which is preliminary data.</text>
</comment>
<reference evidence="5 6" key="1">
    <citation type="submission" date="2018-03" db="EMBL/GenBank/DDBJ databases">
        <title>Genomic Encyclopedia of Archaeal and Bacterial Type Strains, Phase II (KMG-II): from individual species to whole genera.</title>
        <authorList>
            <person name="Goeker M."/>
        </authorList>
    </citation>
    <scope>NUCLEOTIDE SEQUENCE [LARGE SCALE GENOMIC DNA]</scope>
    <source>
        <strain evidence="5 6">DSM 19711</strain>
    </source>
</reference>
<dbReference type="Gene3D" id="1.10.8.60">
    <property type="match status" value="1"/>
</dbReference>
<dbReference type="SUPFAM" id="SSF52540">
    <property type="entry name" value="P-loop containing nucleoside triphosphate hydrolases"/>
    <property type="match status" value="1"/>
</dbReference>
<keyword evidence="3" id="KW-0067">ATP-binding</keyword>
<evidence type="ECO:0000256" key="3">
    <source>
        <dbReference type="ARBA" id="ARBA00022840"/>
    </source>
</evidence>
<dbReference type="Proteomes" id="UP000238083">
    <property type="component" value="Unassembled WGS sequence"/>
</dbReference>
<dbReference type="AlphaFoldDB" id="A0A2T0R050"/>
<evidence type="ECO:0000313" key="5">
    <source>
        <dbReference type="EMBL" id="PRY12483.1"/>
    </source>
</evidence>
<evidence type="ECO:0000313" key="6">
    <source>
        <dbReference type="Proteomes" id="UP000238083"/>
    </source>
</evidence>
<dbReference type="CDD" id="cd19481">
    <property type="entry name" value="RecA-like_protease"/>
    <property type="match status" value="1"/>
</dbReference>
<evidence type="ECO:0000256" key="2">
    <source>
        <dbReference type="ARBA" id="ARBA00022741"/>
    </source>
</evidence>
<accession>A0A2T0R050</accession>
<dbReference type="EMBL" id="PVZF01000010">
    <property type="protein sequence ID" value="PRY12483.1"/>
    <property type="molecule type" value="Genomic_DNA"/>
</dbReference>
<evidence type="ECO:0000256" key="1">
    <source>
        <dbReference type="ARBA" id="ARBA00006914"/>
    </source>
</evidence>
<sequence>MDPETRDLALSIRRFLDDVVHSAQAQADEAGPKIADVVGAHLGTGANQLPVVREEVPDHQFVDLDIALTLLGERGGGEEVVGVGGGDQRGHHGFSDFLAGHYGHFGLGAVDRVNLPTGPDTTRRAVGFGVRLLRWDDQPVAVLQRTAQRHSGYPTGFEVVAAQESLVPAFIAEVRRLMVERSVLRGQVLSFSGSPYEPHNAGITFVHRPAVTADDVVLPPGSLERIARHVVGVGTHSARLQGSGQHLKRGVLLYGPPGTGKTLTVRHLVARAENSTVVLLAGQALAHVTTAAHLARAMQPAIVVLEDCDLVAEDRGFNPGERPLLFQLLDAMDGLDGDADVAFLLTTNRADLLERALAQRPGRVDLAVEIPLPDRDARFALFQLYARGLPVSPEVIAEAADRTAGVTASFARELLRRAVLVGAEAGHDVTDADVRTALDELLSDAEHLTRSLLGSQPATGTSSPA</sequence>
<keyword evidence="6" id="KW-1185">Reference proteome</keyword>
<dbReference type="Gene3D" id="3.40.50.300">
    <property type="entry name" value="P-loop containing nucleotide triphosphate hydrolases"/>
    <property type="match status" value="1"/>
</dbReference>
<dbReference type="GO" id="GO:0005524">
    <property type="term" value="F:ATP binding"/>
    <property type="evidence" value="ECO:0007669"/>
    <property type="project" value="UniProtKB-KW"/>
</dbReference>
<dbReference type="InterPro" id="IPR003593">
    <property type="entry name" value="AAA+_ATPase"/>
</dbReference>
<organism evidence="5 6">
    <name type="scientific">Kineococcus rhizosphaerae</name>
    <dbReference type="NCBI Taxonomy" id="559628"/>
    <lineage>
        <taxon>Bacteria</taxon>
        <taxon>Bacillati</taxon>
        <taxon>Actinomycetota</taxon>
        <taxon>Actinomycetes</taxon>
        <taxon>Kineosporiales</taxon>
        <taxon>Kineosporiaceae</taxon>
        <taxon>Kineococcus</taxon>
    </lineage>
</organism>
<dbReference type="SMART" id="SM00382">
    <property type="entry name" value="AAA"/>
    <property type="match status" value="1"/>
</dbReference>
<name>A0A2T0R050_9ACTN</name>
<dbReference type="InterPro" id="IPR003959">
    <property type="entry name" value="ATPase_AAA_core"/>
</dbReference>
<proteinExistence type="inferred from homology"/>
<dbReference type="GO" id="GO:0016887">
    <property type="term" value="F:ATP hydrolysis activity"/>
    <property type="evidence" value="ECO:0007669"/>
    <property type="project" value="InterPro"/>
</dbReference>
<dbReference type="RefSeq" id="WP_106213235.1">
    <property type="nucleotide sequence ID" value="NZ_PVZF01000010.1"/>
</dbReference>
<protein>
    <submittedName>
        <fullName evidence="5">ATPase family protein associated with various cellular activities (AAA)</fullName>
    </submittedName>
</protein>